<accession>A0A5J6TDL6</accession>
<dbReference type="GeneID" id="60325756"/>
<dbReference type="KEGG" id="vg:60325756"/>
<dbReference type="Proteomes" id="UP000326275">
    <property type="component" value="Segment"/>
</dbReference>
<sequence>MGSASVMFLDGPLAGSTREAWAHPDGSPGPVYCALESVGFDSPDWPARTVTYRVKRNRLSYGPQWVGAIGDKVGEQVAAVFPYDQRARHSVGADKFDEYLTRNAYDALQRLAKAEGLVAVEVHEVWRGTRAEAREQMMREGKTPGPDRAIAAADSLGDPASIVFVVHEAVAIPKDQAREVIL</sequence>
<protein>
    <submittedName>
        <fullName evidence="1">Uncharacterized protein</fullName>
    </submittedName>
</protein>
<name>A0A5J6TDL6_9CAUD</name>
<evidence type="ECO:0000313" key="2">
    <source>
        <dbReference type="Proteomes" id="UP000326275"/>
    </source>
</evidence>
<proteinExistence type="predicted"/>
<reference evidence="1 2" key="1">
    <citation type="submission" date="2019-07" db="EMBL/GenBank/DDBJ databases">
        <authorList>
            <person name="Abad L.A."/>
            <person name="Stoner T.H."/>
            <person name="Garlena R.A."/>
            <person name="Russell D.A."/>
            <person name="Pope W.H."/>
            <person name="Jacobs-Sera D."/>
            <person name="Hatfull G.F."/>
        </authorList>
    </citation>
    <scope>NUCLEOTIDE SEQUENCE [LARGE SCALE GENOMIC DNA]</scope>
</reference>
<dbReference type="EMBL" id="MN234165">
    <property type="protein sequence ID" value="QFG08478.1"/>
    <property type="molecule type" value="Genomic_DNA"/>
</dbReference>
<evidence type="ECO:0000313" key="1">
    <source>
        <dbReference type="EMBL" id="QFG08478.1"/>
    </source>
</evidence>
<keyword evidence="2" id="KW-1185">Reference proteome</keyword>
<gene>
    <name evidence="1" type="primary">93</name>
    <name evidence="1" type="ORF">SEA_YUNKEL11_93</name>
</gene>
<dbReference type="RefSeq" id="YP_009954270.1">
    <property type="nucleotide sequence ID" value="NC_051630.1"/>
</dbReference>
<organism evidence="1 2">
    <name type="scientific">Mycobacterium phage Yunkel11</name>
    <dbReference type="NCBI Taxonomy" id="2599886"/>
    <lineage>
        <taxon>Viruses</taxon>
        <taxon>Duplodnaviria</taxon>
        <taxon>Heunggongvirae</taxon>
        <taxon>Uroviricota</taxon>
        <taxon>Caudoviricetes</taxon>
        <taxon>Weiservirinae</taxon>
        <taxon>Anayavirus</taxon>
        <taxon>Anayavirus yunkel11</taxon>
    </lineage>
</organism>